<evidence type="ECO:0000313" key="2">
    <source>
        <dbReference type="EnsemblPlants" id="Kaladp0055s0117.1.v1.1.CDS.1"/>
    </source>
</evidence>
<evidence type="ECO:0000256" key="1">
    <source>
        <dbReference type="SAM" id="MobiDB-lite"/>
    </source>
</evidence>
<protein>
    <submittedName>
        <fullName evidence="2">Uncharacterized protein</fullName>
    </submittedName>
</protein>
<reference evidence="2" key="1">
    <citation type="submission" date="2021-01" db="UniProtKB">
        <authorList>
            <consortium name="EnsemblPlants"/>
        </authorList>
    </citation>
    <scope>IDENTIFICATION</scope>
</reference>
<dbReference type="AlphaFoldDB" id="A0A7N0U5G6"/>
<feature type="region of interest" description="Disordered" evidence="1">
    <location>
        <begin position="26"/>
        <end position="52"/>
    </location>
</feature>
<proteinExistence type="predicted"/>
<organism evidence="2 3">
    <name type="scientific">Kalanchoe fedtschenkoi</name>
    <name type="common">Lavender scallops</name>
    <name type="synonym">South American air plant</name>
    <dbReference type="NCBI Taxonomy" id="63787"/>
    <lineage>
        <taxon>Eukaryota</taxon>
        <taxon>Viridiplantae</taxon>
        <taxon>Streptophyta</taxon>
        <taxon>Embryophyta</taxon>
        <taxon>Tracheophyta</taxon>
        <taxon>Spermatophyta</taxon>
        <taxon>Magnoliopsida</taxon>
        <taxon>eudicotyledons</taxon>
        <taxon>Gunneridae</taxon>
        <taxon>Pentapetalae</taxon>
        <taxon>Saxifragales</taxon>
        <taxon>Crassulaceae</taxon>
        <taxon>Kalanchoe</taxon>
    </lineage>
</organism>
<name>A0A7N0U5G6_KALFE</name>
<dbReference type="EnsemblPlants" id="Kaladp0055s0117.1.v1.1">
    <property type="protein sequence ID" value="Kaladp0055s0117.1.v1.1.CDS.1"/>
    <property type="gene ID" value="Kaladp0055s0117.v1.1"/>
</dbReference>
<keyword evidence="3" id="KW-1185">Reference proteome</keyword>
<dbReference type="Gramene" id="Kaladp0055s0117.1.v1.1">
    <property type="protein sequence ID" value="Kaladp0055s0117.1.v1.1.CDS.1"/>
    <property type="gene ID" value="Kaladp0055s0117.v1.1"/>
</dbReference>
<dbReference type="Proteomes" id="UP000594263">
    <property type="component" value="Unplaced"/>
</dbReference>
<evidence type="ECO:0000313" key="3">
    <source>
        <dbReference type="Proteomes" id="UP000594263"/>
    </source>
</evidence>
<accession>A0A7N0U5G6</accession>
<sequence length="84" mass="9304">MEIKVLLLLMAVREAGIMRILISGRRDGYGGPRGSFRGGRRGGYSNDDAAEAGERTRRTCRGNWGTPEIARRFSIDACMSNQLK</sequence>